<dbReference type="Ensembl" id="ENSGMOT00000002700.2">
    <property type="protein sequence ID" value="ENSGMOP00000002615.2"/>
    <property type="gene ID" value="ENSGMOG00000002463.2"/>
</dbReference>
<dbReference type="GO" id="GO:0016020">
    <property type="term" value="C:membrane"/>
    <property type="evidence" value="ECO:0007669"/>
    <property type="project" value="UniProtKB-SubCell"/>
</dbReference>
<dbReference type="Gene3D" id="3.10.100.10">
    <property type="entry name" value="Mannose-Binding Protein A, subunit A"/>
    <property type="match status" value="1"/>
</dbReference>
<keyword evidence="3" id="KW-0732">Signal</keyword>
<keyword evidence="4" id="KW-0430">Lectin</keyword>
<dbReference type="PANTHER" id="PTHR14789">
    <property type="entry name" value="CHONDROLECTIN VARIANT CHODLFDELTAE"/>
    <property type="match status" value="1"/>
</dbReference>
<protein>
    <submittedName>
        <fullName evidence="8">Layilin a</fullName>
    </submittedName>
</protein>
<reference evidence="8" key="1">
    <citation type="submission" date="2025-08" db="UniProtKB">
        <authorList>
            <consortium name="Ensembl"/>
        </authorList>
    </citation>
    <scope>IDENTIFICATION</scope>
</reference>
<dbReference type="GO" id="GO:0005540">
    <property type="term" value="F:hyaluronic acid binding"/>
    <property type="evidence" value="ECO:0007669"/>
    <property type="project" value="TreeGrafter"/>
</dbReference>
<dbReference type="InterPro" id="IPR001304">
    <property type="entry name" value="C-type_lectin-like"/>
</dbReference>
<dbReference type="Pfam" id="PF00059">
    <property type="entry name" value="Lectin_C"/>
    <property type="match status" value="1"/>
</dbReference>
<proteinExistence type="predicted"/>
<dbReference type="AlphaFoldDB" id="A0A8C4YXH9"/>
<evidence type="ECO:0000313" key="9">
    <source>
        <dbReference type="Proteomes" id="UP000694546"/>
    </source>
</evidence>
<reference evidence="8" key="2">
    <citation type="submission" date="2025-09" db="UniProtKB">
        <authorList>
            <consortium name="Ensembl"/>
        </authorList>
    </citation>
    <scope>IDENTIFICATION</scope>
</reference>
<dbReference type="PANTHER" id="PTHR14789:SF2">
    <property type="entry name" value="LAYILIN"/>
    <property type="match status" value="1"/>
</dbReference>
<dbReference type="InterPro" id="IPR016187">
    <property type="entry name" value="CTDL_fold"/>
</dbReference>
<dbReference type="InterPro" id="IPR051505">
    <property type="entry name" value="C-type_lectin_domain"/>
</dbReference>
<evidence type="ECO:0000256" key="3">
    <source>
        <dbReference type="ARBA" id="ARBA00022729"/>
    </source>
</evidence>
<evidence type="ECO:0000256" key="2">
    <source>
        <dbReference type="ARBA" id="ARBA00022692"/>
    </source>
</evidence>
<evidence type="ECO:0000256" key="6">
    <source>
        <dbReference type="ARBA" id="ARBA00023136"/>
    </source>
</evidence>
<dbReference type="GO" id="GO:0030246">
    <property type="term" value="F:carbohydrate binding"/>
    <property type="evidence" value="ECO:0007669"/>
    <property type="project" value="UniProtKB-KW"/>
</dbReference>
<evidence type="ECO:0000259" key="7">
    <source>
        <dbReference type="PROSITE" id="PS50041"/>
    </source>
</evidence>
<sequence length="228" mass="26067">MAYFSDPRRRLNFVEAEQACRRDGGELLGVESASEQQVIEQLISEIRPTDGDFWIGLRRNHGDQESSLDCSSLYYWVDGSKAKYRNWHTDEPSCGYEVCVVMYHQPSAPPSMGGLYMFQWNDDNCETRNNFICKYTSYLPTLNHPYSTQMPGEQRQILTLTLTTPHPSSIVLSLVFHRPELDLHHASCHSPAVTFTHAAGRMLLKTVHWAVSVVWYMSVLLALHQVVT</sequence>
<dbReference type="PROSITE" id="PS50041">
    <property type="entry name" value="C_TYPE_LECTIN_2"/>
    <property type="match status" value="1"/>
</dbReference>
<keyword evidence="2" id="KW-0812">Transmembrane</keyword>
<dbReference type="SMART" id="SM00034">
    <property type="entry name" value="CLECT"/>
    <property type="match status" value="1"/>
</dbReference>
<dbReference type="SUPFAM" id="SSF56436">
    <property type="entry name" value="C-type lectin-like"/>
    <property type="match status" value="1"/>
</dbReference>
<accession>A0A8C4YXH9</accession>
<dbReference type="InterPro" id="IPR016186">
    <property type="entry name" value="C-type_lectin-like/link_sf"/>
</dbReference>
<evidence type="ECO:0000313" key="8">
    <source>
        <dbReference type="Ensembl" id="ENSGMOP00000002615.2"/>
    </source>
</evidence>
<evidence type="ECO:0000256" key="1">
    <source>
        <dbReference type="ARBA" id="ARBA00004479"/>
    </source>
</evidence>
<comment type="subcellular location">
    <subcellularLocation>
        <location evidence="1">Membrane</location>
        <topology evidence="1">Single-pass type I membrane protein</topology>
    </subcellularLocation>
</comment>
<keyword evidence="9" id="KW-1185">Reference proteome</keyword>
<keyword evidence="6" id="KW-0472">Membrane</keyword>
<keyword evidence="5" id="KW-1133">Transmembrane helix</keyword>
<dbReference type="GeneTree" id="ENSGT00390000001844"/>
<evidence type="ECO:0000256" key="5">
    <source>
        <dbReference type="ARBA" id="ARBA00022989"/>
    </source>
</evidence>
<organism evidence="8 9">
    <name type="scientific">Gadus morhua</name>
    <name type="common">Atlantic cod</name>
    <dbReference type="NCBI Taxonomy" id="8049"/>
    <lineage>
        <taxon>Eukaryota</taxon>
        <taxon>Metazoa</taxon>
        <taxon>Chordata</taxon>
        <taxon>Craniata</taxon>
        <taxon>Vertebrata</taxon>
        <taxon>Euteleostomi</taxon>
        <taxon>Actinopterygii</taxon>
        <taxon>Neopterygii</taxon>
        <taxon>Teleostei</taxon>
        <taxon>Neoteleostei</taxon>
        <taxon>Acanthomorphata</taxon>
        <taxon>Zeiogadaria</taxon>
        <taxon>Gadariae</taxon>
        <taxon>Gadiformes</taxon>
        <taxon>Gadoidei</taxon>
        <taxon>Gadidae</taxon>
        <taxon>Gadus</taxon>
    </lineage>
</organism>
<name>A0A8C4YXH9_GADMO</name>
<feature type="domain" description="C-type lectin" evidence="7">
    <location>
        <begin position="1"/>
        <end position="134"/>
    </location>
</feature>
<evidence type="ECO:0000256" key="4">
    <source>
        <dbReference type="ARBA" id="ARBA00022734"/>
    </source>
</evidence>
<dbReference type="Proteomes" id="UP000694546">
    <property type="component" value="Chromosome 7"/>
</dbReference>